<evidence type="ECO:0000313" key="1">
    <source>
        <dbReference type="WBParaSite" id="MCU_012563-RA"/>
    </source>
</evidence>
<proteinExistence type="predicted"/>
<protein>
    <submittedName>
        <fullName evidence="1">Transposase</fullName>
    </submittedName>
</protein>
<dbReference type="AlphaFoldDB" id="A0A5K3G386"/>
<accession>A0A5K3G386</accession>
<name>A0A5K3G386_MESCO</name>
<organism evidence="1">
    <name type="scientific">Mesocestoides corti</name>
    <name type="common">Flatworm</name>
    <dbReference type="NCBI Taxonomy" id="53468"/>
    <lineage>
        <taxon>Eukaryota</taxon>
        <taxon>Metazoa</taxon>
        <taxon>Spiralia</taxon>
        <taxon>Lophotrochozoa</taxon>
        <taxon>Platyhelminthes</taxon>
        <taxon>Cestoda</taxon>
        <taxon>Eucestoda</taxon>
        <taxon>Cyclophyllidea</taxon>
        <taxon>Mesocestoididae</taxon>
        <taxon>Mesocestoides</taxon>
    </lineage>
</organism>
<sequence>MCRIPERWNKENWHKRTGFIEQSQAKTTSQEPSTRVHHAGHEVLYILLRIRACLWLAAWTRQRH</sequence>
<dbReference type="WBParaSite" id="MCU_012563-RA">
    <property type="protein sequence ID" value="MCU_012563-RA"/>
    <property type="gene ID" value="MCU_012563"/>
</dbReference>
<reference evidence="1" key="1">
    <citation type="submission" date="2019-11" db="UniProtKB">
        <authorList>
            <consortium name="WormBaseParasite"/>
        </authorList>
    </citation>
    <scope>IDENTIFICATION</scope>
</reference>